<comment type="caution">
    <text evidence="2">The sequence shown here is derived from an EMBL/GenBank/DDBJ whole genome shotgun (WGS) entry which is preliminary data.</text>
</comment>
<keyword evidence="1" id="KW-0812">Transmembrane</keyword>
<evidence type="ECO:0000313" key="2">
    <source>
        <dbReference type="EMBL" id="ROO88173.1"/>
    </source>
</evidence>
<gene>
    <name evidence="2" type="ORF">EDD29_5835</name>
</gene>
<protein>
    <recommendedName>
        <fullName evidence="4">Integral membrane protein</fullName>
    </recommendedName>
</protein>
<name>A0A3N1D3R2_9ACTN</name>
<reference evidence="2 3" key="1">
    <citation type="submission" date="2018-11" db="EMBL/GenBank/DDBJ databases">
        <title>Sequencing the genomes of 1000 actinobacteria strains.</title>
        <authorList>
            <person name="Klenk H.-P."/>
        </authorList>
    </citation>
    <scope>NUCLEOTIDE SEQUENCE [LARGE SCALE GENOMIC DNA]</scope>
    <source>
        <strain evidence="2 3">DSM 44254</strain>
    </source>
</reference>
<keyword evidence="3" id="KW-1185">Reference proteome</keyword>
<dbReference type="EMBL" id="RJKE01000001">
    <property type="protein sequence ID" value="ROO88173.1"/>
    <property type="molecule type" value="Genomic_DNA"/>
</dbReference>
<feature type="transmembrane region" description="Helical" evidence="1">
    <location>
        <begin position="110"/>
        <end position="132"/>
    </location>
</feature>
<accession>A0A3N1D3R2</accession>
<evidence type="ECO:0000313" key="3">
    <source>
        <dbReference type="Proteomes" id="UP000272400"/>
    </source>
</evidence>
<feature type="transmembrane region" description="Helical" evidence="1">
    <location>
        <begin position="53"/>
        <end position="72"/>
    </location>
</feature>
<keyword evidence="1" id="KW-0472">Membrane</keyword>
<evidence type="ECO:0008006" key="4">
    <source>
        <dbReference type="Google" id="ProtNLM"/>
    </source>
</evidence>
<dbReference type="RefSeq" id="WP_123667441.1">
    <property type="nucleotide sequence ID" value="NZ_RJKE01000001.1"/>
</dbReference>
<organism evidence="2 3">
    <name type="scientific">Actinocorallia herbida</name>
    <dbReference type="NCBI Taxonomy" id="58109"/>
    <lineage>
        <taxon>Bacteria</taxon>
        <taxon>Bacillati</taxon>
        <taxon>Actinomycetota</taxon>
        <taxon>Actinomycetes</taxon>
        <taxon>Streptosporangiales</taxon>
        <taxon>Thermomonosporaceae</taxon>
        <taxon>Actinocorallia</taxon>
    </lineage>
</organism>
<dbReference type="AlphaFoldDB" id="A0A3N1D3R2"/>
<feature type="transmembrane region" description="Helical" evidence="1">
    <location>
        <begin position="21"/>
        <end position="41"/>
    </location>
</feature>
<dbReference type="Proteomes" id="UP000272400">
    <property type="component" value="Unassembled WGS sequence"/>
</dbReference>
<proteinExistence type="predicted"/>
<evidence type="ECO:0000256" key="1">
    <source>
        <dbReference type="SAM" id="Phobius"/>
    </source>
</evidence>
<keyword evidence="1" id="KW-1133">Transmembrane helix</keyword>
<feature type="transmembrane region" description="Helical" evidence="1">
    <location>
        <begin position="79"/>
        <end position="98"/>
    </location>
</feature>
<dbReference type="OrthoDB" id="25997at2"/>
<sequence length="140" mass="14487">MSDTAAAPAASKSRELASGPGRALVAVYAVFTLAAGARSGVQLALRFDDAPVAYLLSALAAVIYLLATVALWSSKRSVALGAIAVELVGVLGVGLFSFLDPDLFPEPTVWSHFGSGYGYVPVLLPILGLLWLRKAAARVS</sequence>